<dbReference type="GeneID" id="18240640"/>
<evidence type="ECO:0000313" key="3">
    <source>
        <dbReference type="Proteomes" id="UP000007241"/>
    </source>
</evidence>
<feature type="region of interest" description="Disordered" evidence="1">
    <location>
        <begin position="689"/>
        <end position="718"/>
    </location>
</feature>
<dbReference type="InParanoid" id="F4P2R5"/>
<feature type="region of interest" description="Disordered" evidence="1">
    <location>
        <begin position="160"/>
        <end position="210"/>
    </location>
</feature>
<feature type="compositionally biased region" description="Polar residues" evidence="1">
    <location>
        <begin position="229"/>
        <end position="239"/>
    </location>
</feature>
<name>F4P2R5_BATDJ</name>
<dbReference type="Proteomes" id="UP000007241">
    <property type="component" value="Unassembled WGS sequence"/>
</dbReference>
<dbReference type="HOGENOM" id="CLU_336479_0_0_1"/>
<dbReference type="OrthoDB" id="2159919at2759"/>
<sequence>MDNYKPLNHTTDGLTSTLDTDFDDTCYQRLHSTQNTASSQTDRQQKLDQLLLPLHSTYTQSNEGASKSADPRLQPSLELPQPLSKGWLLAAVQETTSFNPSNHAFLSNSPDINKSLHASNDSDIGNCSTISNNEQISMSSNHSINACDRTASHGQHLLADPSKAIGTRRSSTGGSGASTTNMLQPTTTMQHSPLRTRSSDQSAGYPVSQSYENRVLYNGSSFKEDRQATRQSFPGPSISELDSIQLTDIPAWMLDQPNSSAIHEQNQPGNIAIPPTSPTLDHPIQRTRRRSSKTHEASATQSTRPSRKSFSHQFNDPHNHSSPNLNSFPTQHHAPPQLNDHTFVSKKALRMNSAPYEHPDPLKRSLMLALQLSDEAVRADNQQLHKLALERYLIVIGNLTDILVCVSQVERLLRAPCTRPHRRRATQDLGLNKTSSFGGILQTSQTTEKSLWSVSADDKHAIMHIRDQYIARVNTLIATLPIDVTTSYSHPLVKPPFAAIPVSLDPPSHSPSFEIAFLNVMRQDLSHTSVPDPLLNDPLLRPLQIMQRLAKSMSHGGFLTNHLYVPSDVWTQPRGKIAFIDMKCNTFNQLFVPLDRLRAAQQNDPEISSISNFNKAVEEYEFAIDVVRTQLLKKLKYLSSDDDGRSSSMFLDSHASHSTLDPSTTQPNPSRDRLLSWSHKFQKSLEKFKSVKERGSSGSSKSISATTTSNSTSSNPSGILSISTNNISMASASSTLNAGASKGSASLLVYSETMSRFLNESRQILLQWVERVTTLAQTTDSDPINPISPNSKHAQYPPLSVQDTYHVRSKLRKIMQFYDSVVCAMLLKDLHGLLDRFINKICKVANA</sequence>
<feature type="compositionally biased region" description="Polar residues" evidence="1">
    <location>
        <begin position="181"/>
        <end position="210"/>
    </location>
</feature>
<accession>F4P2R5</accession>
<feature type="region of interest" description="Disordered" evidence="1">
    <location>
        <begin position="260"/>
        <end position="338"/>
    </location>
</feature>
<protein>
    <recommendedName>
        <fullName evidence="4">MIT domain-containing protein</fullName>
    </recommendedName>
</protein>
<gene>
    <name evidence="2" type="ORF">BATDEDRAFT_35055</name>
</gene>
<feature type="compositionally biased region" description="Polar residues" evidence="1">
    <location>
        <begin position="260"/>
        <end position="269"/>
    </location>
</feature>
<evidence type="ECO:0000256" key="1">
    <source>
        <dbReference type="SAM" id="MobiDB-lite"/>
    </source>
</evidence>
<feature type="region of interest" description="Disordered" evidence="1">
    <location>
        <begin position="220"/>
        <end position="239"/>
    </location>
</feature>
<dbReference type="PANTHER" id="PTHR37327:SF1">
    <property type="entry name" value="MICROTUBULE INTERACTING AND TRANSPORT DOMAIN-CONTAINING PROTEIN"/>
    <property type="match status" value="1"/>
</dbReference>
<feature type="region of interest" description="Disordered" evidence="1">
    <location>
        <begin position="649"/>
        <end position="673"/>
    </location>
</feature>
<evidence type="ECO:0000313" key="2">
    <source>
        <dbReference type="EMBL" id="EGF80065.1"/>
    </source>
</evidence>
<feature type="compositionally biased region" description="Low complexity" evidence="1">
    <location>
        <begin position="696"/>
        <end position="718"/>
    </location>
</feature>
<dbReference type="EMBL" id="GL882884">
    <property type="protein sequence ID" value="EGF80065.1"/>
    <property type="molecule type" value="Genomic_DNA"/>
</dbReference>
<feature type="compositionally biased region" description="Polar residues" evidence="1">
    <location>
        <begin position="311"/>
        <end position="330"/>
    </location>
</feature>
<feature type="compositionally biased region" description="Polar residues" evidence="1">
    <location>
        <begin position="649"/>
        <end position="669"/>
    </location>
</feature>
<keyword evidence="3" id="KW-1185">Reference proteome</keyword>
<dbReference type="RefSeq" id="XP_006679091.1">
    <property type="nucleotide sequence ID" value="XM_006679028.1"/>
</dbReference>
<evidence type="ECO:0008006" key="4">
    <source>
        <dbReference type="Google" id="ProtNLM"/>
    </source>
</evidence>
<dbReference type="AlphaFoldDB" id="F4P2R5"/>
<dbReference type="STRING" id="684364.F4P2R5"/>
<dbReference type="PANTHER" id="PTHR37327">
    <property type="entry name" value="CHROMOSOME 1, WHOLE GENOME SHOTGUN SEQUENCE"/>
    <property type="match status" value="1"/>
</dbReference>
<organism evidence="2 3">
    <name type="scientific">Batrachochytrium dendrobatidis (strain JAM81 / FGSC 10211)</name>
    <name type="common">Frog chytrid fungus</name>
    <dbReference type="NCBI Taxonomy" id="684364"/>
    <lineage>
        <taxon>Eukaryota</taxon>
        <taxon>Fungi</taxon>
        <taxon>Fungi incertae sedis</taxon>
        <taxon>Chytridiomycota</taxon>
        <taxon>Chytridiomycota incertae sedis</taxon>
        <taxon>Chytridiomycetes</taxon>
        <taxon>Rhizophydiales</taxon>
        <taxon>Rhizophydiales incertae sedis</taxon>
        <taxon>Batrachochytrium</taxon>
    </lineage>
</organism>
<feature type="compositionally biased region" description="Low complexity" evidence="1">
    <location>
        <begin position="167"/>
        <end position="180"/>
    </location>
</feature>
<reference evidence="2 3" key="1">
    <citation type="submission" date="2009-12" db="EMBL/GenBank/DDBJ databases">
        <title>The draft genome of Batrachochytrium dendrobatidis.</title>
        <authorList>
            <consortium name="US DOE Joint Genome Institute (JGI-PGF)"/>
            <person name="Kuo A."/>
            <person name="Salamov A."/>
            <person name="Schmutz J."/>
            <person name="Lucas S."/>
            <person name="Pitluck S."/>
            <person name="Rosenblum E."/>
            <person name="Stajich J."/>
            <person name="Eisen M."/>
            <person name="Grigoriev I.V."/>
        </authorList>
    </citation>
    <scope>NUCLEOTIDE SEQUENCE [LARGE SCALE GENOMIC DNA]</scope>
    <source>
        <strain evidence="3">JAM81 / FGSC 10211</strain>
    </source>
</reference>
<proteinExistence type="predicted"/>